<keyword evidence="1" id="KW-0597">Phosphoprotein</keyword>
<dbReference type="Proteomes" id="UP001235712">
    <property type="component" value="Unassembled WGS sequence"/>
</dbReference>
<keyword evidence="3" id="KW-0238">DNA-binding</keyword>
<dbReference type="GO" id="GO:0003677">
    <property type="term" value="F:DNA binding"/>
    <property type="evidence" value="ECO:0007669"/>
    <property type="project" value="UniProtKB-KW"/>
</dbReference>
<evidence type="ECO:0000313" key="3">
    <source>
        <dbReference type="EMBL" id="MDP9830939.1"/>
    </source>
</evidence>
<keyword evidence="4" id="KW-1185">Reference proteome</keyword>
<evidence type="ECO:0000256" key="1">
    <source>
        <dbReference type="PROSITE-ProRule" id="PRU00169"/>
    </source>
</evidence>
<gene>
    <name evidence="3" type="ORF">J2S57_006688</name>
</gene>
<dbReference type="SUPFAM" id="SSF52172">
    <property type="entry name" value="CheY-like"/>
    <property type="match status" value="1"/>
</dbReference>
<dbReference type="InterPro" id="IPR013785">
    <property type="entry name" value="Aldolase_TIM"/>
</dbReference>
<sequence>MDIRGPVMNGVEATRILCARPNDPKVLVLKTFDTDNDAFDVLRAGAGGFLLRTVPREEPRPGWPAHLTDVPVSVLGRRVPI</sequence>
<protein>
    <submittedName>
        <fullName evidence="3">DNA-binding NarL/FixJ family response regulator</fullName>
    </submittedName>
</protein>
<organism evidence="3 4">
    <name type="scientific">Kineosporia succinea</name>
    <dbReference type="NCBI Taxonomy" id="84632"/>
    <lineage>
        <taxon>Bacteria</taxon>
        <taxon>Bacillati</taxon>
        <taxon>Actinomycetota</taxon>
        <taxon>Actinomycetes</taxon>
        <taxon>Kineosporiales</taxon>
        <taxon>Kineosporiaceae</taxon>
        <taxon>Kineosporia</taxon>
    </lineage>
</organism>
<dbReference type="InterPro" id="IPR001789">
    <property type="entry name" value="Sig_transdc_resp-reg_receiver"/>
</dbReference>
<feature type="modified residue" description="4-aspartylphosphate" evidence="1">
    <location>
        <position position="2"/>
    </location>
</feature>
<comment type="caution">
    <text evidence="3">The sequence shown here is derived from an EMBL/GenBank/DDBJ whole genome shotgun (WGS) entry which is preliminary data.</text>
</comment>
<name>A0ABT9PEW3_9ACTN</name>
<proteinExistence type="predicted"/>
<dbReference type="Gene3D" id="3.20.20.70">
    <property type="entry name" value="Aldolase class I"/>
    <property type="match status" value="1"/>
</dbReference>
<dbReference type="EMBL" id="JAUSQZ010000001">
    <property type="protein sequence ID" value="MDP9830939.1"/>
    <property type="molecule type" value="Genomic_DNA"/>
</dbReference>
<evidence type="ECO:0000313" key="4">
    <source>
        <dbReference type="Proteomes" id="UP001235712"/>
    </source>
</evidence>
<feature type="domain" description="Response regulatory" evidence="2">
    <location>
        <begin position="1"/>
        <end position="67"/>
    </location>
</feature>
<accession>A0ABT9PEW3</accession>
<reference evidence="3 4" key="1">
    <citation type="submission" date="2023-07" db="EMBL/GenBank/DDBJ databases">
        <title>Sequencing the genomes of 1000 actinobacteria strains.</title>
        <authorList>
            <person name="Klenk H.-P."/>
        </authorList>
    </citation>
    <scope>NUCLEOTIDE SEQUENCE [LARGE SCALE GENOMIC DNA]</scope>
    <source>
        <strain evidence="3 4">DSM 44388</strain>
    </source>
</reference>
<evidence type="ECO:0000259" key="2">
    <source>
        <dbReference type="PROSITE" id="PS50110"/>
    </source>
</evidence>
<dbReference type="InterPro" id="IPR011006">
    <property type="entry name" value="CheY-like_superfamily"/>
</dbReference>
<dbReference type="PROSITE" id="PS50110">
    <property type="entry name" value="RESPONSE_REGULATORY"/>
    <property type="match status" value="1"/>
</dbReference>